<reference evidence="1" key="1">
    <citation type="submission" date="2022-07" db="EMBL/GenBank/DDBJ databases">
        <title>Genome Sequence of Phlebia brevispora.</title>
        <authorList>
            <person name="Buettner E."/>
        </authorList>
    </citation>
    <scope>NUCLEOTIDE SEQUENCE</scope>
    <source>
        <strain evidence="1">MPL23</strain>
    </source>
</reference>
<gene>
    <name evidence="1" type="ORF">NM688_g102</name>
</gene>
<evidence type="ECO:0000313" key="2">
    <source>
        <dbReference type="Proteomes" id="UP001148662"/>
    </source>
</evidence>
<keyword evidence="2" id="KW-1185">Reference proteome</keyword>
<protein>
    <submittedName>
        <fullName evidence="1">Uncharacterized protein</fullName>
    </submittedName>
</protein>
<comment type="caution">
    <text evidence="1">The sequence shown here is derived from an EMBL/GenBank/DDBJ whole genome shotgun (WGS) entry which is preliminary data.</text>
</comment>
<dbReference type="Proteomes" id="UP001148662">
    <property type="component" value="Unassembled WGS sequence"/>
</dbReference>
<accession>A0ACC1TF12</accession>
<sequence>MSVYPTPYPTYYPHRSHHHQASAYPNLYQTSTYSLPVSPNGYEVPQSDYYTMPSYYVQGQPSYRSHNGASRSRTRSYSQSGTGYSQPAYYTSGGVHHRDYAYGDSGTRHRSSSVGHGGYYYYPSGHSGSRQQGSSYSYSPQYYTSGHRRSYSTPRRSSVQVVDARRSSRSHRPSVSYVDTSSRGSNYYYHEPLGDRIRRWFGLGPSQHHHQSPWRGTGYVDARTGRSVDARGRPVYRV</sequence>
<name>A0ACC1TF12_9APHY</name>
<proteinExistence type="predicted"/>
<organism evidence="1 2">
    <name type="scientific">Phlebia brevispora</name>
    <dbReference type="NCBI Taxonomy" id="194682"/>
    <lineage>
        <taxon>Eukaryota</taxon>
        <taxon>Fungi</taxon>
        <taxon>Dikarya</taxon>
        <taxon>Basidiomycota</taxon>
        <taxon>Agaricomycotina</taxon>
        <taxon>Agaricomycetes</taxon>
        <taxon>Polyporales</taxon>
        <taxon>Meruliaceae</taxon>
        <taxon>Phlebia</taxon>
    </lineage>
</organism>
<dbReference type="EMBL" id="JANHOG010000007">
    <property type="protein sequence ID" value="KAJ3559828.1"/>
    <property type="molecule type" value="Genomic_DNA"/>
</dbReference>
<evidence type="ECO:0000313" key="1">
    <source>
        <dbReference type="EMBL" id="KAJ3559828.1"/>
    </source>
</evidence>